<organism evidence="1 2">
    <name type="scientific">Hyalomma asiaticum</name>
    <name type="common">Tick</name>
    <dbReference type="NCBI Taxonomy" id="266040"/>
    <lineage>
        <taxon>Eukaryota</taxon>
        <taxon>Metazoa</taxon>
        <taxon>Ecdysozoa</taxon>
        <taxon>Arthropoda</taxon>
        <taxon>Chelicerata</taxon>
        <taxon>Arachnida</taxon>
        <taxon>Acari</taxon>
        <taxon>Parasitiformes</taxon>
        <taxon>Ixodida</taxon>
        <taxon>Ixodoidea</taxon>
        <taxon>Ixodidae</taxon>
        <taxon>Hyalomminae</taxon>
        <taxon>Hyalomma</taxon>
    </lineage>
</organism>
<dbReference type="Proteomes" id="UP000821845">
    <property type="component" value="Chromosome 10"/>
</dbReference>
<protein>
    <submittedName>
        <fullName evidence="1">Uncharacterized protein</fullName>
    </submittedName>
</protein>
<comment type="caution">
    <text evidence="1">The sequence shown here is derived from an EMBL/GenBank/DDBJ whole genome shotgun (WGS) entry which is preliminary data.</text>
</comment>
<dbReference type="EMBL" id="CM023490">
    <property type="protein sequence ID" value="KAH6943635.1"/>
    <property type="molecule type" value="Genomic_DNA"/>
</dbReference>
<evidence type="ECO:0000313" key="2">
    <source>
        <dbReference type="Proteomes" id="UP000821845"/>
    </source>
</evidence>
<name>A0ACB7T9X2_HYAAI</name>
<accession>A0ACB7T9X2</accession>
<sequence>MDRLAKPKTTDRPLKRGRTEELHKEKSPEYFTKFLVIHSTNDQVPITTKSVFAIATAIQSVVSPPASITSSIASEPMEMGSLDSGEQSPPTSQASRTKTRPGSASQTTKLVGNELVPPKEPVVPSSSLQEPIEVAAGPSASVPKERHAAAERLKKIRNE</sequence>
<evidence type="ECO:0000313" key="1">
    <source>
        <dbReference type="EMBL" id="KAH6943635.1"/>
    </source>
</evidence>
<gene>
    <name evidence="1" type="ORF">HPB50_024839</name>
</gene>
<proteinExistence type="predicted"/>
<reference evidence="1" key="1">
    <citation type="submission" date="2020-05" db="EMBL/GenBank/DDBJ databases">
        <title>Large-scale comparative analyses of tick genomes elucidate their genetic diversity and vector capacities.</title>
        <authorList>
            <person name="Jia N."/>
            <person name="Wang J."/>
            <person name="Shi W."/>
            <person name="Du L."/>
            <person name="Sun Y."/>
            <person name="Zhan W."/>
            <person name="Jiang J."/>
            <person name="Wang Q."/>
            <person name="Zhang B."/>
            <person name="Ji P."/>
            <person name="Sakyi L.B."/>
            <person name="Cui X."/>
            <person name="Yuan T."/>
            <person name="Jiang B."/>
            <person name="Yang W."/>
            <person name="Lam T.T.-Y."/>
            <person name="Chang Q."/>
            <person name="Ding S."/>
            <person name="Wang X."/>
            <person name="Zhu J."/>
            <person name="Ruan X."/>
            <person name="Zhao L."/>
            <person name="Wei J."/>
            <person name="Que T."/>
            <person name="Du C."/>
            <person name="Cheng J."/>
            <person name="Dai P."/>
            <person name="Han X."/>
            <person name="Huang E."/>
            <person name="Gao Y."/>
            <person name="Liu J."/>
            <person name="Shao H."/>
            <person name="Ye R."/>
            <person name="Li L."/>
            <person name="Wei W."/>
            <person name="Wang X."/>
            <person name="Wang C."/>
            <person name="Yang T."/>
            <person name="Huo Q."/>
            <person name="Li W."/>
            <person name="Guo W."/>
            <person name="Chen H."/>
            <person name="Zhou L."/>
            <person name="Ni X."/>
            <person name="Tian J."/>
            <person name="Zhou Y."/>
            <person name="Sheng Y."/>
            <person name="Liu T."/>
            <person name="Pan Y."/>
            <person name="Xia L."/>
            <person name="Li J."/>
            <person name="Zhao F."/>
            <person name="Cao W."/>
        </authorList>
    </citation>
    <scope>NUCLEOTIDE SEQUENCE</scope>
    <source>
        <strain evidence="1">Hyas-2018</strain>
    </source>
</reference>
<keyword evidence="2" id="KW-1185">Reference proteome</keyword>